<dbReference type="Gene3D" id="3.30.70.270">
    <property type="match status" value="1"/>
</dbReference>
<evidence type="ECO:0000259" key="2">
    <source>
        <dbReference type="PROSITE" id="PS50883"/>
    </source>
</evidence>
<feature type="transmembrane region" description="Helical" evidence="1">
    <location>
        <begin position="6"/>
        <end position="27"/>
    </location>
</feature>
<dbReference type="SMART" id="SM00052">
    <property type="entry name" value="EAL"/>
    <property type="match status" value="1"/>
</dbReference>
<dbReference type="GO" id="GO:0071111">
    <property type="term" value="F:cyclic-guanylate-specific phosphodiesterase activity"/>
    <property type="evidence" value="ECO:0007669"/>
    <property type="project" value="InterPro"/>
</dbReference>
<accession>A0A644XZH6</accession>
<protein>
    <recommendedName>
        <fullName evidence="2">EAL domain-containing protein</fullName>
    </recommendedName>
</protein>
<dbReference type="PANTHER" id="PTHR33121">
    <property type="entry name" value="CYCLIC DI-GMP PHOSPHODIESTERASE PDEF"/>
    <property type="match status" value="1"/>
</dbReference>
<keyword evidence="1" id="KW-0472">Membrane</keyword>
<feature type="transmembrane region" description="Helical" evidence="1">
    <location>
        <begin position="71"/>
        <end position="94"/>
    </location>
</feature>
<dbReference type="InterPro" id="IPR050706">
    <property type="entry name" value="Cyclic-di-GMP_PDE-like"/>
</dbReference>
<dbReference type="SUPFAM" id="SSF141868">
    <property type="entry name" value="EAL domain-like"/>
    <property type="match status" value="1"/>
</dbReference>
<dbReference type="InterPro" id="IPR043128">
    <property type="entry name" value="Rev_trsase/Diguanyl_cyclase"/>
</dbReference>
<feature type="transmembrane region" description="Helical" evidence="1">
    <location>
        <begin position="125"/>
        <end position="144"/>
    </location>
</feature>
<dbReference type="CDD" id="cd01948">
    <property type="entry name" value="EAL"/>
    <property type="match status" value="1"/>
</dbReference>
<keyword evidence="1" id="KW-1133">Transmembrane helix</keyword>
<feature type="transmembrane region" description="Helical" evidence="1">
    <location>
        <begin position="156"/>
        <end position="178"/>
    </location>
</feature>
<feature type="domain" description="EAL" evidence="2">
    <location>
        <begin position="476"/>
        <end position="719"/>
    </location>
</feature>
<dbReference type="AlphaFoldDB" id="A0A644XZH6"/>
<dbReference type="Pfam" id="PF00563">
    <property type="entry name" value="EAL"/>
    <property type="match status" value="1"/>
</dbReference>
<proteinExistence type="predicted"/>
<dbReference type="Gene3D" id="3.20.20.450">
    <property type="entry name" value="EAL domain"/>
    <property type="match status" value="1"/>
</dbReference>
<reference evidence="3" key="1">
    <citation type="submission" date="2019-08" db="EMBL/GenBank/DDBJ databases">
        <authorList>
            <person name="Kucharzyk K."/>
            <person name="Murdoch R.W."/>
            <person name="Higgins S."/>
            <person name="Loffler F."/>
        </authorList>
    </citation>
    <scope>NUCLEOTIDE SEQUENCE</scope>
</reference>
<name>A0A644XZH6_9ZZZZ</name>
<evidence type="ECO:0000313" key="3">
    <source>
        <dbReference type="EMBL" id="MPM21307.1"/>
    </source>
</evidence>
<dbReference type="PANTHER" id="PTHR33121:SF70">
    <property type="entry name" value="SIGNALING PROTEIN YKOW"/>
    <property type="match status" value="1"/>
</dbReference>
<organism evidence="3">
    <name type="scientific">bioreactor metagenome</name>
    <dbReference type="NCBI Taxonomy" id="1076179"/>
    <lineage>
        <taxon>unclassified sequences</taxon>
        <taxon>metagenomes</taxon>
        <taxon>ecological metagenomes</taxon>
    </lineage>
</organism>
<dbReference type="InterPro" id="IPR035919">
    <property type="entry name" value="EAL_sf"/>
</dbReference>
<feature type="transmembrane region" description="Helical" evidence="1">
    <location>
        <begin position="101"/>
        <end position="119"/>
    </location>
</feature>
<dbReference type="EMBL" id="VSSQ01003564">
    <property type="protein sequence ID" value="MPM21307.1"/>
    <property type="molecule type" value="Genomic_DNA"/>
</dbReference>
<evidence type="ECO:0000256" key="1">
    <source>
        <dbReference type="SAM" id="Phobius"/>
    </source>
</evidence>
<keyword evidence="1" id="KW-0812">Transmembrane</keyword>
<sequence length="721" mass="83558">MLTIEFVRYMFSGVGILFGIFLITMMLDNRYDYVPKSRDLYVGVWLGLASCALNLHDFFFEGQAVFNLKFLLLLFLCLKFSWRTLATFAPLYLIGVYYSPFSIWYALALLAIAIVFWWSKIRKEIMAALLLFSFVPVVFSEIHINSYLSRYDAEVILTLAVAASIAILFITLVITTYFHRNYFGSVFLSRFFLELLSKFDHLYFFWIDTRKKEVFFSRKGAEDLELQYTRMPLDLFENTIQNSTEKHLNAIANQIEKTLFSTPATGQEMFIEYICYGSMLGGYLGLIRDITKQTSRNEVLYRAKARDYITGFPGYPVMKEGVLEYCSKTTDFVLFASIRLNLDFQKSTVYETEFEMASYKTIAAILRQNFPHAEIYSIKTGEFLFLMQESMKDGHALKGLQRLQEVFQGTYEVQEKQFAMKAKIGAIYLESLRIQNLSDVDELLKKLTFCKYRSDAQEAGGFYLFVPSQYEEYLQRFLRLRYLPGILQRGDFSLVFQPIVHIATRKIIFLETLIRVQHEVYGNTGDFINDCIAAGYDIELDRMIFRKMQEVVRNGQITNDISVNILGNTPVLDEIIELSRLLQQQGNQLFIELTEHIYNKPEEVLVKAAQLKKFGIQIIADDYGTGFSNNIMLARVRFDGLKIPIDLMSNILSDEKAYFMIKSIRDYCENLRILCIAEGIETEEQVDMLNEMNIHLAQGYYFAKPQPIETLDVTRQAGDSK</sequence>
<dbReference type="InterPro" id="IPR001633">
    <property type="entry name" value="EAL_dom"/>
</dbReference>
<gene>
    <name evidence="3" type="ORF">SDC9_67751</name>
</gene>
<comment type="caution">
    <text evidence="3">The sequence shown here is derived from an EMBL/GenBank/DDBJ whole genome shotgun (WGS) entry which is preliminary data.</text>
</comment>
<dbReference type="PROSITE" id="PS50883">
    <property type="entry name" value="EAL"/>
    <property type="match status" value="1"/>
</dbReference>